<protein>
    <submittedName>
        <fullName evidence="8">YitT family protein</fullName>
    </submittedName>
</protein>
<evidence type="ECO:0000256" key="2">
    <source>
        <dbReference type="ARBA" id="ARBA00022475"/>
    </source>
</evidence>
<feature type="transmembrane region" description="Helical" evidence="6">
    <location>
        <begin position="184"/>
        <end position="205"/>
    </location>
</feature>
<evidence type="ECO:0000256" key="3">
    <source>
        <dbReference type="ARBA" id="ARBA00022692"/>
    </source>
</evidence>
<feature type="domain" description="DUF2179" evidence="7">
    <location>
        <begin position="266"/>
        <end position="320"/>
    </location>
</feature>
<dbReference type="PIRSF" id="PIRSF006483">
    <property type="entry name" value="Membrane_protein_YitT"/>
    <property type="match status" value="1"/>
</dbReference>
<dbReference type="Gene3D" id="3.30.70.120">
    <property type="match status" value="1"/>
</dbReference>
<keyword evidence="2" id="KW-1003">Cell membrane</keyword>
<feature type="transmembrane region" description="Helical" evidence="6">
    <location>
        <begin position="94"/>
        <end position="113"/>
    </location>
</feature>
<evidence type="ECO:0000256" key="5">
    <source>
        <dbReference type="ARBA" id="ARBA00023136"/>
    </source>
</evidence>
<evidence type="ECO:0000256" key="4">
    <source>
        <dbReference type="ARBA" id="ARBA00022989"/>
    </source>
</evidence>
<evidence type="ECO:0000313" key="8">
    <source>
        <dbReference type="EMBL" id="HIX74354.1"/>
    </source>
</evidence>
<gene>
    <name evidence="8" type="ORF">H9977_04900</name>
</gene>
<comment type="caution">
    <text evidence="8">The sequence shown here is derived from an EMBL/GenBank/DDBJ whole genome shotgun (WGS) entry which is preliminary data.</text>
</comment>
<comment type="subcellular location">
    <subcellularLocation>
        <location evidence="1">Cell membrane</location>
        <topology evidence="1">Multi-pass membrane protein</topology>
    </subcellularLocation>
</comment>
<keyword evidence="4 6" id="KW-1133">Transmembrane helix</keyword>
<dbReference type="EMBL" id="DXEL01000037">
    <property type="protein sequence ID" value="HIX74354.1"/>
    <property type="molecule type" value="Genomic_DNA"/>
</dbReference>
<name>A0A9D2BGG1_9BACT</name>
<dbReference type="InterPro" id="IPR015867">
    <property type="entry name" value="N-reg_PII/ATP_PRibTrfase_C"/>
</dbReference>
<evidence type="ECO:0000259" key="7">
    <source>
        <dbReference type="Pfam" id="PF10035"/>
    </source>
</evidence>
<dbReference type="Proteomes" id="UP000886740">
    <property type="component" value="Unassembled WGS sequence"/>
</dbReference>
<dbReference type="Pfam" id="PF02588">
    <property type="entry name" value="YitT_membrane"/>
    <property type="match status" value="1"/>
</dbReference>
<feature type="transmembrane region" description="Helical" evidence="6">
    <location>
        <begin position="61"/>
        <end position="87"/>
    </location>
</feature>
<reference evidence="8" key="1">
    <citation type="journal article" date="2021" name="PeerJ">
        <title>Extensive microbial diversity within the chicken gut microbiome revealed by metagenomics and culture.</title>
        <authorList>
            <person name="Gilroy R."/>
            <person name="Ravi A."/>
            <person name="Getino M."/>
            <person name="Pursley I."/>
            <person name="Horton D.L."/>
            <person name="Alikhan N.F."/>
            <person name="Baker D."/>
            <person name="Gharbi K."/>
            <person name="Hall N."/>
            <person name="Watson M."/>
            <person name="Adriaenssens E.M."/>
            <person name="Foster-Nyarko E."/>
            <person name="Jarju S."/>
            <person name="Secka A."/>
            <person name="Antonio M."/>
            <person name="Oren A."/>
            <person name="Chaudhuri R.R."/>
            <person name="La Ragione R."/>
            <person name="Hildebrand F."/>
            <person name="Pallen M.J."/>
        </authorList>
    </citation>
    <scope>NUCLEOTIDE SEQUENCE</scope>
    <source>
        <strain evidence="8">ChiGjej6B6-14162</strain>
    </source>
</reference>
<dbReference type="AlphaFoldDB" id="A0A9D2BGG1"/>
<dbReference type="InterPro" id="IPR051461">
    <property type="entry name" value="UPF0750_membrane"/>
</dbReference>
<dbReference type="Pfam" id="PF10035">
    <property type="entry name" value="DUF2179"/>
    <property type="match status" value="1"/>
</dbReference>
<accession>A0A9D2BGG1</accession>
<feature type="transmembrane region" description="Helical" evidence="6">
    <location>
        <begin position="20"/>
        <end position="41"/>
    </location>
</feature>
<feature type="transmembrane region" description="Helical" evidence="6">
    <location>
        <begin position="217"/>
        <end position="236"/>
    </location>
</feature>
<reference evidence="8" key="2">
    <citation type="submission" date="2021-04" db="EMBL/GenBank/DDBJ databases">
        <authorList>
            <person name="Gilroy R."/>
        </authorList>
    </citation>
    <scope>NUCLEOTIDE SEQUENCE</scope>
    <source>
        <strain evidence="8">ChiGjej6B6-14162</strain>
    </source>
</reference>
<dbReference type="InterPro" id="IPR019264">
    <property type="entry name" value="DUF2179"/>
</dbReference>
<dbReference type="InterPro" id="IPR003740">
    <property type="entry name" value="YitT"/>
</dbReference>
<feature type="transmembrane region" description="Helical" evidence="6">
    <location>
        <begin position="137"/>
        <end position="157"/>
    </location>
</feature>
<keyword evidence="3 6" id="KW-0812">Transmembrane</keyword>
<evidence type="ECO:0000256" key="6">
    <source>
        <dbReference type="SAM" id="Phobius"/>
    </source>
</evidence>
<proteinExistence type="predicted"/>
<evidence type="ECO:0000313" key="9">
    <source>
        <dbReference type="Proteomes" id="UP000886740"/>
    </source>
</evidence>
<dbReference type="PANTHER" id="PTHR33545:SF9">
    <property type="entry name" value="UPF0750 MEMBRANE PROTEIN YITE"/>
    <property type="match status" value="1"/>
</dbReference>
<evidence type="ECO:0000256" key="1">
    <source>
        <dbReference type="ARBA" id="ARBA00004651"/>
    </source>
</evidence>
<dbReference type="GO" id="GO:0005886">
    <property type="term" value="C:plasma membrane"/>
    <property type="evidence" value="ECO:0007669"/>
    <property type="project" value="UniProtKB-SubCell"/>
</dbReference>
<dbReference type="PROSITE" id="PS51257">
    <property type="entry name" value="PROKAR_LIPOPROTEIN"/>
    <property type="match status" value="1"/>
</dbReference>
<dbReference type="PANTHER" id="PTHR33545">
    <property type="entry name" value="UPF0750 MEMBRANE PROTEIN YITT-RELATED"/>
    <property type="match status" value="1"/>
</dbReference>
<dbReference type="CDD" id="cd16380">
    <property type="entry name" value="YitT_C"/>
    <property type="match status" value="1"/>
</dbReference>
<keyword evidence="5 6" id="KW-0472">Membrane</keyword>
<sequence length="335" mass="36480">MATRQSISSFLEPATHREWWLSWFGIFAGCTILAAGFVFFINPYNIVPGGVYGASIVLHNLFPSIQVGTFGYMFDIPLLILSVVLLGSKLGSRTVVAALSTPLIMNILSRLVYPTEEALHDLDPSQLLGGCMDMSNHLMLTSIIGATVIGVGCGIVVRNQATTGGSDIVAMILQKYCHIKFSSAILLVDAMVVGFGLVVIGFGIGNPEEVSGPSWHLSFYSLIAIYVTSRVIAYVINGSKDDKLIFVISDQEMAGLHQFILKELDRTATRIKSSGLYSGQEKEMLFLVVSHKEVASIKHVIRENDPRAFVVVTDAYDTFGEGWKPLPTSGEIQPE</sequence>
<organism evidence="8 9">
    <name type="scientific">Candidatus Parabacteroides intestinipullorum</name>
    <dbReference type="NCBI Taxonomy" id="2838723"/>
    <lineage>
        <taxon>Bacteria</taxon>
        <taxon>Pseudomonadati</taxon>
        <taxon>Bacteroidota</taxon>
        <taxon>Bacteroidia</taxon>
        <taxon>Bacteroidales</taxon>
        <taxon>Tannerellaceae</taxon>
        <taxon>Parabacteroides</taxon>
    </lineage>
</organism>